<evidence type="ECO:0000313" key="12">
    <source>
        <dbReference type="EMBL" id="MFC5455496.1"/>
    </source>
</evidence>
<evidence type="ECO:0000259" key="11">
    <source>
        <dbReference type="Pfam" id="PF00117"/>
    </source>
</evidence>
<dbReference type="CDD" id="cd01748">
    <property type="entry name" value="GATase1_IGP_Synthase"/>
    <property type="match status" value="1"/>
</dbReference>
<feature type="active site" evidence="10">
    <location>
        <position position="187"/>
    </location>
</feature>
<dbReference type="Proteomes" id="UP001596052">
    <property type="component" value="Unassembled WGS sequence"/>
</dbReference>
<protein>
    <recommendedName>
        <fullName evidence="10">Imidazole glycerol phosphate synthase subunit HisH</fullName>
        <ecNumber evidence="10">4.3.2.10</ecNumber>
    </recommendedName>
    <alternativeName>
        <fullName evidence="10">IGP synthase glutaminase subunit</fullName>
        <ecNumber evidence="10">3.5.1.2</ecNumber>
    </alternativeName>
    <alternativeName>
        <fullName evidence="10">IGP synthase subunit HisH</fullName>
    </alternativeName>
    <alternativeName>
        <fullName evidence="10">ImGP synthase subunit HisH</fullName>
        <shortName evidence="10">IGPS subunit HisH</shortName>
    </alternativeName>
</protein>
<keyword evidence="10" id="KW-0963">Cytoplasm</keyword>
<dbReference type="PIRSF" id="PIRSF000495">
    <property type="entry name" value="Amidotransf_hisH"/>
    <property type="match status" value="1"/>
</dbReference>
<dbReference type="PANTHER" id="PTHR42701:SF1">
    <property type="entry name" value="IMIDAZOLE GLYCEROL PHOSPHATE SYNTHASE SUBUNIT HISH"/>
    <property type="match status" value="1"/>
</dbReference>
<comment type="catalytic activity">
    <reaction evidence="9 10">
        <text>L-glutamine + H2O = L-glutamate + NH4(+)</text>
        <dbReference type="Rhea" id="RHEA:15889"/>
        <dbReference type="ChEBI" id="CHEBI:15377"/>
        <dbReference type="ChEBI" id="CHEBI:28938"/>
        <dbReference type="ChEBI" id="CHEBI:29985"/>
        <dbReference type="ChEBI" id="CHEBI:58359"/>
        <dbReference type="EC" id="3.5.1.2"/>
    </reaction>
</comment>
<gene>
    <name evidence="10 12" type="primary">hisH</name>
    <name evidence="12" type="ORF">ACFQDI_11560</name>
</gene>
<dbReference type="EC" id="4.3.2.10" evidence="10"/>
<keyword evidence="3 10" id="KW-0028">Amino-acid biosynthesis</keyword>
<dbReference type="RefSeq" id="WP_377166639.1">
    <property type="nucleotide sequence ID" value="NZ_JBHSMQ010000004.1"/>
</dbReference>
<dbReference type="SUPFAM" id="SSF52317">
    <property type="entry name" value="Class I glutamine amidotransferase-like"/>
    <property type="match status" value="1"/>
</dbReference>
<sequence length="211" mass="23133">MKLGVLDYGGGNLRSVLNAFDAIGAHADLVTKPEDFASIDVLIFPGQGAFGDSIRILKETGLWEPLQAWLKAEKPYLGICLGYQLLFESSEESPGVEGLCVAKGQVKKFDPTSGLKIPHMGWNVAQWEPTQAAIWSGLPNPTHIYFVHSYYPDVQDESLALCRTDYGVSFISGIAKKNLVAVQFHPEKSQEAGLTLLRNSLQVLKTQAQIE</sequence>
<feature type="active site" evidence="10">
    <location>
        <position position="185"/>
    </location>
</feature>
<dbReference type="InterPro" id="IPR017926">
    <property type="entry name" value="GATASE"/>
</dbReference>
<feature type="active site" description="Nucleophile" evidence="10">
    <location>
        <position position="80"/>
    </location>
</feature>
<organism evidence="12 13">
    <name type="scientific">Prosthecobacter fluviatilis</name>
    <dbReference type="NCBI Taxonomy" id="445931"/>
    <lineage>
        <taxon>Bacteria</taxon>
        <taxon>Pseudomonadati</taxon>
        <taxon>Verrucomicrobiota</taxon>
        <taxon>Verrucomicrobiia</taxon>
        <taxon>Verrucomicrobiales</taxon>
        <taxon>Verrucomicrobiaceae</taxon>
        <taxon>Prosthecobacter</taxon>
    </lineage>
</organism>
<feature type="domain" description="Glutamine amidotransferase" evidence="11">
    <location>
        <begin position="5"/>
        <end position="200"/>
    </location>
</feature>
<comment type="pathway">
    <text evidence="1 10">Amino-acid biosynthesis; L-histidine biosynthesis; L-histidine from 5-phospho-alpha-D-ribose 1-diphosphate: step 5/9.</text>
</comment>
<dbReference type="GO" id="GO:0016829">
    <property type="term" value="F:lyase activity"/>
    <property type="evidence" value="ECO:0007669"/>
    <property type="project" value="UniProtKB-KW"/>
</dbReference>
<evidence type="ECO:0000313" key="13">
    <source>
        <dbReference type="Proteomes" id="UP001596052"/>
    </source>
</evidence>
<evidence type="ECO:0000256" key="9">
    <source>
        <dbReference type="ARBA" id="ARBA00049534"/>
    </source>
</evidence>
<evidence type="ECO:0000256" key="7">
    <source>
        <dbReference type="ARBA" id="ARBA00023239"/>
    </source>
</evidence>
<reference evidence="13" key="1">
    <citation type="journal article" date="2019" name="Int. J. Syst. Evol. Microbiol.">
        <title>The Global Catalogue of Microorganisms (GCM) 10K type strain sequencing project: providing services to taxonomists for standard genome sequencing and annotation.</title>
        <authorList>
            <consortium name="The Broad Institute Genomics Platform"/>
            <consortium name="The Broad Institute Genome Sequencing Center for Infectious Disease"/>
            <person name="Wu L."/>
            <person name="Ma J."/>
        </authorList>
    </citation>
    <scope>NUCLEOTIDE SEQUENCE [LARGE SCALE GENOMIC DNA]</scope>
    <source>
        <strain evidence="13">CGMCC 4.1469</strain>
    </source>
</reference>
<dbReference type="NCBIfam" id="TIGR01855">
    <property type="entry name" value="IMP_synth_hisH"/>
    <property type="match status" value="1"/>
</dbReference>
<evidence type="ECO:0000256" key="3">
    <source>
        <dbReference type="ARBA" id="ARBA00022605"/>
    </source>
</evidence>
<dbReference type="Pfam" id="PF00117">
    <property type="entry name" value="GATase"/>
    <property type="match status" value="1"/>
</dbReference>
<name>A0ABW0KS40_9BACT</name>
<evidence type="ECO:0000256" key="10">
    <source>
        <dbReference type="HAMAP-Rule" id="MF_00278"/>
    </source>
</evidence>
<keyword evidence="7 10" id="KW-0456">Lyase</keyword>
<evidence type="ECO:0000256" key="5">
    <source>
        <dbReference type="ARBA" id="ARBA00022962"/>
    </source>
</evidence>
<dbReference type="PANTHER" id="PTHR42701">
    <property type="entry name" value="IMIDAZOLE GLYCEROL PHOSPHATE SYNTHASE SUBUNIT HISH"/>
    <property type="match status" value="1"/>
</dbReference>
<comment type="caution">
    <text evidence="12">The sequence shown here is derived from an EMBL/GenBank/DDBJ whole genome shotgun (WGS) entry which is preliminary data.</text>
</comment>
<dbReference type="EC" id="3.5.1.2" evidence="10"/>
<keyword evidence="6 10" id="KW-0368">Histidine biosynthesis</keyword>
<dbReference type="InterPro" id="IPR010139">
    <property type="entry name" value="Imidazole-glycPsynth_HisH"/>
</dbReference>
<keyword evidence="5 10" id="KW-0315">Glutamine amidotransferase</keyword>
<keyword evidence="13" id="KW-1185">Reference proteome</keyword>
<evidence type="ECO:0000256" key="6">
    <source>
        <dbReference type="ARBA" id="ARBA00023102"/>
    </source>
</evidence>
<comment type="catalytic activity">
    <reaction evidence="8 10">
        <text>5-[(5-phospho-1-deoxy-D-ribulos-1-ylimino)methylamino]-1-(5-phospho-beta-D-ribosyl)imidazole-4-carboxamide + L-glutamine = D-erythro-1-(imidazol-4-yl)glycerol 3-phosphate + 5-amino-1-(5-phospho-beta-D-ribosyl)imidazole-4-carboxamide + L-glutamate + H(+)</text>
        <dbReference type="Rhea" id="RHEA:24793"/>
        <dbReference type="ChEBI" id="CHEBI:15378"/>
        <dbReference type="ChEBI" id="CHEBI:29985"/>
        <dbReference type="ChEBI" id="CHEBI:58278"/>
        <dbReference type="ChEBI" id="CHEBI:58359"/>
        <dbReference type="ChEBI" id="CHEBI:58475"/>
        <dbReference type="ChEBI" id="CHEBI:58525"/>
        <dbReference type="EC" id="4.3.2.10"/>
    </reaction>
</comment>
<evidence type="ECO:0000256" key="1">
    <source>
        <dbReference type="ARBA" id="ARBA00005091"/>
    </source>
</evidence>
<dbReference type="EMBL" id="JBHSMQ010000004">
    <property type="protein sequence ID" value="MFC5455496.1"/>
    <property type="molecule type" value="Genomic_DNA"/>
</dbReference>
<keyword evidence="4 10" id="KW-0378">Hydrolase</keyword>
<dbReference type="PROSITE" id="PS51273">
    <property type="entry name" value="GATASE_TYPE_1"/>
    <property type="match status" value="1"/>
</dbReference>
<comment type="subunit">
    <text evidence="2 10">Heterodimer of HisH and HisF.</text>
</comment>
<accession>A0ABW0KS40</accession>
<dbReference type="HAMAP" id="MF_00278">
    <property type="entry name" value="HisH"/>
    <property type="match status" value="1"/>
</dbReference>
<evidence type="ECO:0000256" key="2">
    <source>
        <dbReference type="ARBA" id="ARBA00011152"/>
    </source>
</evidence>
<evidence type="ECO:0000256" key="4">
    <source>
        <dbReference type="ARBA" id="ARBA00022801"/>
    </source>
</evidence>
<dbReference type="Gene3D" id="3.40.50.880">
    <property type="match status" value="1"/>
</dbReference>
<evidence type="ECO:0000256" key="8">
    <source>
        <dbReference type="ARBA" id="ARBA00047838"/>
    </source>
</evidence>
<dbReference type="InterPro" id="IPR029062">
    <property type="entry name" value="Class_I_gatase-like"/>
</dbReference>
<comment type="function">
    <text evidence="10">IGPS catalyzes the conversion of PRFAR and glutamine to IGP, AICAR and glutamate. The HisH subunit catalyzes the hydrolysis of glutamine to glutamate and ammonia as part of the synthesis of IGP and AICAR. The resulting ammonia molecule is channeled to the active site of HisF.</text>
</comment>
<proteinExistence type="inferred from homology"/>
<comment type="subcellular location">
    <subcellularLocation>
        <location evidence="10">Cytoplasm</location>
    </subcellularLocation>
</comment>